<dbReference type="RefSeq" id="WP_249310588.1">
    <property type="nucleotide sequence ID" value="NZ_JACRSU010000001.1"/>
</dbReference>
<feature type="region of interest" description="Disordered" evidence="1">
    <location>
        <begin position="47"/>
        <end position="68"/>
    </location>
</feature>
<name>A0A926HWX6_9FIRM</name>
<feature type="compositionally biased region" description="Low complexity" evidence="1">
    <location>
        <begin position="49"/>
        <end position="64"/>
    </location>
</feature>
<dbReference type="Proteomes" id="UP000611762">
    <property type="component" value="Unassembled WGS sequence"/>
</dbReference>
<sequence>MRCLKKLLTVCMATALLVSTAPMALTSAAGLEPLSKNLIANGNFENGRTGWKTEGNTTTEETTGPDGSKAIAVTQDAGGKRFLMDSKIAIERNALYKLSVDVKLSQDLVNKNTSISILDSAATDLIGDEVGREYDVNRRIAMDYTGNLPADQWTTLSGYYRYNGAKASGFTTDFGLEVNNAGTYAVDNFSIVKVSEPEKLVIDYTKEGTPNPWVAPASNPNMTVKSVSMEKQDGSTGNVLHFARNNKSSSFSEYYLPVEVNPDGTDRRYMVSFYAKLDESTAVVQDTELPADVGLYPILKSRGSGDYSTGYGSPTKITSDAWTKFSFTVTKKSSFALELRPLRADAEGKFSNTNPDTDARKFSYYLSDLSIMEVGKPDDLNKNNQLIYGEFNNNETLSGWSYSGITSKEWISDENGNGYVKLIGAGMSDGGAKNIIAQNLRPSNNQLIKRDTWYRISSKIKLEAAEADAVNAQMYIFNTSEPKFVNDAWTDQSYYNTDSFQVKKADGWTEVVSYLRFSGIETAPATKEGYYEEGKPVQYLNNENTVFAFRLYNSAIQSCDVSFDDIIIEEVGAFANGGMEDVNTVRFNNNHVYGDAIKKGDGASNDSLTQGNAYTDLNNATFTKEAAHSGEYGLLVEGSKANQTAGAAKQHVMLDASLDKYYKVSYWIKLKDPEAAKAALLEINPENTDAKIYARLLAGYMSYYDRPLAEGGTIREIGDVGTMYPTANDISDGEWHNVSFVYNPSHYNRFVSATEGTETIYNCKWKVPADSLAAANMEKIGFYLYPRISSTNYITGAGTEVKLGHFNDSNPQDKGFDYYLDDVTIEEIPANQFVVTSELKTDYAGNGNVKMEVGLANTLGKDQSATILVAQYDSNNALVSVNNVVATTIYKDKNGYGNDDKFFTGAHNFEFEVHANAAADYMKVFVWDGLDNAIPLSKSNIYFKK</sequence>
<accession>A0A926HWX6</accession>
<comment type="caution">
    <text evidence="3">The sequence shown here is derived from an EMBL/GenBank/DDBJ whole genome shotgun (WGS) entry which is preliminary data.</text>
</comment>
<dbReference type="SUPFAM" id="SSF49785">
    <property type="entry name" value="Galactose-binding domain-like"/>
    <property type="match status" value="1"/>
</dbReference>
<evidence type="ECO:0000256" key="1">
    <source>
        <dbReference type="SAM" id="MobiDB-lite"/>
    </source>
</evidence>
<evidence type="ECO:0000313" key="4">
    <source>
        <dbReference type="Proteomes" id="UP000611762"/>
    </source>
</evidence>
<dbReference type="AlphaFoldDB" id="A0A926HWX6"/>
<reference evidence="3" key="1">
    <citation type="submission" date="2020-08" db="EMBL/GenBank/DDBJ databases">
        <title>Genome public.</title>
        <authorList>
            <person name="Liu C."/>
            <person name="Sun Q."/>
        </authorList>
    </citation>
    <scope>NUCLEOTIDE SEQUENCE</scope>
    <source>
        <strain evidence="3">H8</strain>
    </source>
</reference>
<dbReference type="EMBL" id="JACRSU010000001">
    <property type="protein sequence ID" value="MBC8539464.1"/>
    <property type="molecule type" value="Genomic_DNA"/>
</dbReference>
<dbReference type="InterPro" id="IPR008979">
    <property type="entry name" value="Galactose-bd-like_sf"/>
</dbReference>
<evidence type="ECO:0000313" key="3">
    <source>
        <dbReference type="EMBL" id="MBC8539464.1"/>
    </source>
</evidence>
<gene>
    <name evidence="3" type="ORF">H8698_00550</name>
</gene>
<feature type="signal peptide" evidence="2">
    <location>
        <begin position="1"/>
        <end position="24"/>
    </location>
</feature>
<protein>
    <submittedName>
        <fullName evidence="3">Uncharacterized protein</fullName>
    </submittedName>
</protein>
<dbReference type="Gene3D" id="2.60.120.260">
    <property type="entry name" value="Galactose-binding domain-like"/>
    <property type="match status" value="4"/>
</dbReference>
<feature type="chain" id="PRO_5038875479" evidence="2">
    <location>
        <begin position="25"/>
        <end position="945"/>
    </location>
</feature>
<proteinExistence type="predicted"/>
<organism evidence="3 4">
    <name type="scientific">Congzhengia minquanensis</name>
    <dbReference type="NCBI Taxonomy" id="2763657"/>
    <lineage>
        <taxon>Bacteria</taxon>
        <taxon>Bacillati</taxon>
        <taxon>Bacillota</taxon>
        <taxon>Clostridia</taxon>
        <taxon>Eubacteriales</taxon>
        <taxon>Oscillospiraceae</taxon>
        <taxon>Congzhengia</taxon>
    </lineage>
</organism>
<evidence type="ECO:0000256" key="2">
    <source>
        <dbReference type="SAM" id="SignalP"/>
    </source>
</evidence>
<keyword evidence="4" id="KW-1185">Reference proteome</keyword>
<keyword evidence="2" id="KW-0732">Signal</keyword>